<reference evidence="3 4" key="1">
    <citation type="journal article" date="2010" name="Stand. Genomic Sci.">
        <title>Complete genome sequence of Olsenella uli type strain (VPI D76D-27C).</title>
        <authorList>
            <person name="Goker M."/>
            <person name="Held B."/>
            <person name="Lucas S."/>
            <person name="Nolan M."/>
            <person name="Yasawong M."/>
            <person name="Glavina Del Rio T."/>
            <person name="Tice H."/>
            <person name="Cheng J.F."/>
            <person name="Bruce D."/>
            <person name="Detter J.C."/>
            <person name="Tapia R."/>
            <person name="Han C."/>
            <person name="Goodwin L."/>
            <person name="Pitluck S."/>
            <person name="Liolios K."/>
            <person name="Ivanova N."/>
            <person name="Mavromatis K."/>
            <person name="Mikhailova N."/>
            <person name="Pati A."/>
            <person name="Chen A."/>
            <person name="Palaniappan K."/>
            <person name="Land M."/>
            <person name="Hauser L."/>
            <person name="Chang Y.J."/>
            <person name="Jeffries C.D."/>
            <person name="Rohde M."/>
            <person name="Sikorski J."/>
            <person name="Pukall R."/>
            <person name="Woyke T."/>
            <person name="Bristow J."/>
            <person name="Eisen J.A."/>
            <person name="Markowitz V."/>
            <person name="Hugenholtz P."/>
            <person name="Kyrpides N.C."/>
            <person name="Klenk H.P."/>
            <person name="Lapidus A."/>
        </authorList>
    </citation>
    <scope>NUCLEOTIDE SEQUENCE [LARGE SCALE GENOMIC DNA]</scope>
    <source>
        <strain evidence="4">ATCC 49627 / DSM 7084 / CIP 109912 / JCM 12494 / NCIMB 702895 / VPI D76D-27C</strain>
    </source>
</reference>
<dbReference type="AlphaFoldDB" id="E1QZB3"/>
<dbReference type="EMBL" id="CP002106">
    <property type="protein sequence ID" value="ADK67727.1"/>
    <property type="molecule type" value="Genomic_DNA"/>
</dbReference>
<dbReference type="Pfam" id="PF13472">
    <property type="entry name" value="Lipase_GDSL_2"/>
    <property type="match status" value="1"/>
</dbReference>
<dbReference type="GO" id="GO:0004622">
    <property type="term" value="F:phosphatidylcholine lysophospholipase activity"/>
    <property type="evidence" value="ECO:0007669"/>
    <property type="project" value="TreeGrafter"/>
</dbReference>
<gene>
    <name evidence="3" type="ordered locus">Olsu_0612</name>
</gene>
<dbReference type="PANTHER" id="PTHR30383:SF5">
    <property type="entry name" value="SGNH HYDROLASE-TYPE ESTERASE DOMAIN-CONTAINING PROTEIN"/>
    <property type="match status" value="1"/>
</dbReference>
<dbReference type="eggNOG" id="COG2755">
    <property type="taxonomic scope" value="Bacteria"/>
</dbReference>
<keyword evidence="4" id="KW-1185">Reference proteome</keyword>
<keyword evidence="1" id="KW-1133">Transmembrane helix</keyword>
<evidence type="ECO:0000313" key="4">
    <source>
        <dbReference type="Proteomes" id="UP000000333"/>
    </source>
</evidence>
<dbReference type="STRING" id="633147.Olsu_0612"/>
<dbReference type="Proteomes" id="UP000000333">
    <property type="component" value="Chromosome"/>
</dbReference>
<organism evidence="3 4">
    <name type="scientific">Olsenella uli (strain ATCC 49627 / DSM 7084 / CCUG 31166 / CIP 109912 / JCM 12494 / LMG 11480 / NCIMB 702895 / VPI D76D-27C)</name>
    <name type="common">Lactobacillus uli</name>
    <dbReference type="NCBI Taxonomy" id="633147"/>
    <lineage>
        <taxon>Bacteria</taxon>
        <taxon>Bacillati</taxon>
        <taxon>Actinomycetota</taxon>
        <taxon>Coriobacteriia</taxon>
        <taxon>Coriobacteriales</taxon>
        <taxon>Atopobiaceae</taxon>
        <taxon>Olsenella</taxon>
    </lineage>
</organism>
<keyword evidence="1" id="KW-0812">Transmembrane</keyword>
<feature type="transmembrane region" description="Helical" evidence="1">
    <location>
        <begin position="20"/>
        <end position="40"/>
    </location>
</feature>
<dbReference type="CDD" id="cd00229">
    <property type="entry name" value="SGNH_hydrolase"/>
    <property type="match status" value="1"/>
</dbReference>
<dbReference type="PANTHER" id="PTHR30383">
    <property type="entry name" value="THIOESTERASE 1/PROTEASE 1/LYSOPHOSPHOLIPASE L1"/>
    <property type="match status" value="1"/>
</dbReference>
<dbReference type="HOGENOM" id="CLU_077659_0_0_11"/>
<dbReference type="SUPFAM" id="SSF52266">
    <property type="entry name" value="SGNH hydrolase"/>
    <property type="match status" value="1"/>
</dbReference>
<dbReference type="KEGG" id="ols:Olsu_0612"/>
<sequence>MREERVVADSHHANLWPATARTLVVLAVGSVIALGIVLLFEVFDMGFVGRHEVQPAEEADPSTLVPPHVGPAVAGEEETPVAGSAVASTAGASTADTSTLAGMVTAGRVSSIRLVGDSITAGYLCDGYEAPSDTGVVAYSGPEGTYYETATTIDDWANSFRSYATERDVTFVNAAVSGFRMSFLADDPDAWLADGADVIVVMLGTNDAAKESLEDFRAYAREALAAAAARCGHLVVVSPPDNERTDATNRFGMGQVDQVLGELCAEAGWEHVSLYDVLVPGTSDFNEDQVHPTSAGSQKLWAALRERLGLG</sequence>
<feature type="domain" description="SGNH hydrolase-type esterase" evidence="2">
    <location>
        <begin position="115"/>
        <end position="298"/>
    </location>
</feature>
<proteinExistence type="predicted"/>
<evidence type="ECO:0000256" key="1">
    <source>
        <dbReference type="SAM" id="Phobius"/>
    </source>
</evidence>
<keyword evidence="1" id="KW-0472">Membrane</keyword>
<dbReference type="InterPro" id="IPR013830">
    <property type="entry name" value="SGNH_hydro"/>
</dbReference>
<protein>
    <submittedName>
        <fullName evidence="3">Lipolytic protein G-D-S-L family</fullName>
    </submittedName>
</protein>
<name>E1QZB3_OLSUV</name>
<dbReference type="Gene3D" id="3.40.50.1110">
    <property type="entry name" value="SGNH hydrolase"/>
    <property type="match status" value="1"/>
</dbReference>
<dbReference type="InterPro" id="IPR051532">
    <property type="entry name" value="Ester_Hydrolysis_Enzymes"/>
</dbReference>
<evidence type="ECO:0000313" key="3">
    <source>
        <dbReference type="EMBL" id="ADK67727.1"/>
    </source>
</evidence>
<evidence type="ECO:0000259" key="2">
    <source>
        <dbReference type="Pfam" id="PF13472"/>
    </source>
</evidence>
<accession>E1QZB3</accession>
<dbReference type="InterPro" id="IPR036514">
    <property type="entry name" value="SGNH_hydro_sf"/>
</dbReference>